<evidence type="ECO:0000256" key="1">
    <source>
        <dbReference type="ARBA" id="ARBA00001946"/>
    </source>
</evidence>
<comment type="cofactor">
    <cofactor evidence="1">
        <name>Mg(2+)</name>
        <dbReference type="ChEBI" id="CHEBI:18420"/>
    </cofactor>
</comment>
<dbReference type="InterPro" id="IPR000086">
    <property type="entry name" value="NUDIX_hydrolase_dom"/>
</dbReference>
<dbReference type="PRINTS" id="PR00502">
    <property type="entry name" value="NUDIXFAMILY"/>
</dbReference>
<reference evidence="4 5" key="1">
    <citation type="journal article" date="2016" name="Nat. Commun.">
        <title>Thousands of microbial genomes shed light on interconnected biogeochemical processes in an aquifer system.</title>
        <authorList>
            <person name="Anantharaman K."/>
            <person name="Brown C.T."/>
            <person name="Hug L.A."/>
            <person name="Sharon I."/>
            <person name="Castelle C.J."/>
            <person name="Probst A.J."/>
            <person name="Thomas B.C."/>
            <person name="Singh A."/>
            <person name="Wilkins M.J."/>
            <person name="Karaoz U."/>
            <person name="Brodie E.L."/>
            <person name="Williams K.H."/>
            <person name="Hubbard S.S."/>
            <person name="Banfield J.F."/>
        </authorList>
    </citation>
    <scope>NUCLEOTIDE SEQUENCE [LARGE SCALE GENOMIC DNA]</scope>
</reference>
<dbReference type="InterPro" id="IPR020476">
    <property type="entry name" value="Nudix_hydrolase"/>
</dbReference>
<dbReference type="PANTHER" id="PTHR43046">
    <property type="entry name" value="GDP-MANNOSE MANNOSYL HYDROLASE"/>
    <property type="match status" value="1"/>
</dbReference>
<keyword evidence="2" id="KW-0378">Hydrolase</keyword>
<gene>
    <name evidence="4" type="ORF">A3K06_00225</name>
</gene>
<feature type="domain" description="Nudix hydrolase" evidence="3">
    <location>
        <begin position="1"/>
        <end position="137"/>
    </location>
</feature>
<dbReference type="PANTHER" id="PTHR43046:SF14">
    <property type="entry name" value="MUTT_NUDIX FAMILY PROTEIN"/>
    <property type="match status" value="1"/>
</dbReference>
<protein>
    <recommendedName>
        <fullName evidence="3">Nudix hydrolase domain-containing protein</fullName>
    </recommendedName>
</protein>
<evidence type="ECO:0000256" key="2">
    <source>
        <dbReference type="ARBA" id="ARBA00022801"/>
    </source>
</evidence>
<dbReference type="SUPFAM" id="SSF55811">
    <property type="entry name" value="Nudix"/>
    <property type="match status" value="1"/>
</dbReference>
<name>A0A1F5NEZ9_9BACT</name>
<dbReference type="InterPro" id="IPR015797">
    <property type="entry name" value="NUDIX_hydrolase-like_dom_sf"/>
</dbReference>
<evidence type="ECO:0000313" key="5">
    <source>
        <dbReference type="Proteomes" id="UP000176547"/>
    </source>
</evidence>
<dbReference type="Proteomes" id="UP000176547">
    <property type="component" value="Unassembled WGS sequence"/>
</dbReference>
<evidence type="ECO:0000259" key="3">
    <source>
        <dbReference type="PROSITE" id="PS51462"/>
    </source>
</evidence>
<accession>A0A1F5NEZ9</accession>
<sequence length="137" mass="15342">MDNLTVVVAIIIDSEGKVLLQKRNDPEFPEAHGKWEFPGGGVDNDKTKEDALQRECIEEIGCSVIIERLLPKSQKRTWISVTGKQVATEVYGYQCGLAPDSEPKPSNEEVQEIRWFTREEVKGLEVVPGTLEFLAQA</sequence>
<evidence type="ECO:0000313" key="4">
    <source>
        <dbReference type="EMBL" id="OGE76226.1"/>
    </source>
</evidence>
<dbReference type="GO" id="GO:0016787">
    <property type="term" value="F:hydrolase activity"/>
    <property type="evidence" value="ECO:0007669"/>
    <property type="project" value="UniProtKB-KW"/>
</dbReference>
<dbReference type="Gene3D" id="3.90.79.10">
    <property type="entry name" value="Nucleoside Triphosphate Pyrophosphohydrolase"/>
    <property type="match status" value="1"/>
</dbReference>
<dbReference type="AlphaFoldDB" id="A0A1F5NEZ9"/>
<comment type="caution">
    <text evidence="4">The sequence shown here is derived from an EMBL/GenBank/DDBJ whole genome shotgun (WGS) entry which is preliminary data.</text>
</comment>
<dbReference type="Pfam" id="PF00293">
    <property type="entry name" value="NUDIX"/>
    <property type="match status" value="1"/>
</dbReference>
<dbReference type="EMBL" id="MFEG01000014">
    <property type="protein sequence ID" value="OGE76226.1"/>
    <property type="molecule type" value="Genomic_DNA"/>
</dbReference>
<organism evidence="4 5">
    <name type="scientific">Candidatus Doudnabacteria bacterium RIFCSPHIGHO2_01_52_17</name>
    <dbReference type="NCBI Taxonomy" id="1817820"/>
    <lineage>
        <taxon>Bacteria</taxon>
        <taxon>Candidatus Doudnaibacteriota</taxon>
    </lineage>
</organism>
<proteinExistence type="predicted"/>
<dbReference type="PROSITE" id="PS51462">
    <property type="entry name" value="NUDIX"/>
    <property type="match status" value="1"/>
</dbReference>